<dbReference type="InterPro" id="IPR001611">
    <property type="entry name" value="Leu-rich_rpt"/>
</dbReference>
<dbReference type="InterPro" id="IPR032675">
    <property type="entry name" value="LRR_dom_sf"/>
</dbReference>
<dbReference type="InterPro" id="IPR036397">
    <property type="entry name" value="RNaseH_sf"/>
</dbReference>
<dbReference type="InterPro" id="IPR043128">
    <property type="entry name" value="Rev_trsase/Diguanyl_cyclase"/>
</dbReference>
<feature type="region of interest" description="Disordered" evidence="3">
    <location>
        <begin position="314"/>
        <end position="344"/>
    </location>
</feature>
<dbReference type="InterPro" id="IPR041249">
    <property type="entry name" value="HEPN_DZIP3"/>
</dbReference>
<gene>
    <name evidence="6" type="primary">Nod2</name>
    <name evidence="6" type="ORF">AWC38_SpisGene20805</name>
</gene>
<organism evidence="6 7">
    <name type="scientific">Stylophora pistillata</name>
    <name type="common">Smooth cauliflower coral</name>
    <dbReference type="NCBI Taxonomy" id="50429"/>
    <lineage>
        <taxon>Eukaryota</taxon>
        <taxon>Metazoa</taxon>
        <taxon>Cnidaria</taxon>
        <taxon>Anthozoa</taxon>
        <taxon>Hexacorallia</taxon>
        <taxon>Scleractinia</taxon>
        <taxon>Astrocoeniina</taxon>
        <taxon>Pocilloporidae</taxon>
        <taxon>Stylophora</taxon>
    </lineage>
</organism>
<dbReference type="InterPro" id="IPR001584">
    <property type="entry name" value="Integrase_cat-core"/>
</dbReference>
<dbReference type="InterPro" id="IPR040676">
    <property type="entry name" value="DUF5641"/>
</dbReference>
<dbReference type="Proteomes" id="UP000225706">
    <property type="component" value="Unassembled WGS sequence"/>
</dbReference>
<dbReference type="Pfam" id="PF05380">
    <property type="entry name" value="Peptidase_A17"/>
    <property type="match status" value="1"/>
</dbReference>
<reference evidence="7" key="1">
    <citation type="journal article" date="2017" name="bioRxiv">
        <title>Comparative analysis of the genomes of Stylophora pistillata and Acropora digitifera provides evidence for extensive differences between species of corals.</title>
        <authorList>
            <person name="Voolstra C.R."/>
            <person name="Li Y."/>
            <person name="Liew Y.J."/>
            <person name="Baumgarten S."/>
            <person name="Zoccola D."/>
            <person name="Flot J.-F."/>
            <person name="Tambutte S."/>
            <person name="Allemand D."/>
            <person name="Aranda M."/>
        </authorList>
    </citation>
    <scope>NUCLEOTIDE SEQUENCE [LARGE SCALE GENOMIC DNA]</scope>
</reference>
<dbReference type="PANTHER" id="PTHR47331">
    <property type="entry name" value="PHD-TYPE DOMAIN-CONTAINING PROTEIN"/>
    <property type="match status" value="1"/>
</dbReference>
<dbReference type="SUPFAM" id="SSF58104">
    <property type="entry name" value="Methyl-accepting chemotaxis protein (MCP) signaling domain"/>
    <property type="match status" value="1"/>
</dbReference>
<dbReference type="Gene3D" id="3.40.50.300">
    <property type="entry name" value="P-loop containing nucleotide triphosphate hydrolases"/>
    <property type="match status" value="1"/>
</dbReference>
<feature type="compositionally biased region" description="Basic and acidic residues" evidence="3">
    <location>
        <begin position="320"/>
        <end position="330"/>
    </location>
</feature>
<dbReference type="GO" id="GO:0015074">
    <property type="term" value="P:DNA integration"/>
    <property type="evidence" value="ECO:0007669"/>
    <property type="project" value="InterPro"/>
</dbReference>
<proteinExistence type="predicted"/>
<dbReference type="PROSITE" id="PS50994">
    <property type="entry name" value="INTEGRASE"/>
    <property type="match status" value="1"/>
</dbReference>
<protein>
    <submittedName>
        <fullName evidence="6">Nucleotide-binding oligomerization domain-containing protein 2</fullName>
    </submittedName>
</protein>
<dbReference type="Pfam" id="PF05729">
    <property type="entry name" value="NACHT"/>
    <property type="match status" value="1"/>
</dbReference>
<feature type="region of interest" description="Disordered" evidence="3">
    <location>
        <begin position="449"/>
        <end position="498"/>
    </location>
</feature>
<dbReference type="PROSITE" id="PS50837">
    <property type="entry name" value="NACHT"/>
    <property type="match status" value="1"/>
</dbReference>
<dbReference type="Pfam" id="PF18701">
    <property type="entry name" value="DUF5641"/>
    <property type="match status" value="1"/>
</dbReference>
<evidence type="ECO:0000259" key="5">
    <source>
        <dbReference type="PROSITE" id="PS50994"/>
    </source>
</evidence>
<evidence type="ECO:0000313" key="6">
    <source>
        <dbReference type="EMBL" id="PFX15001.1"/>
    </source>
</evidence>
<dbReference type="SUPFAM" id="SSF56672">
    <property type="entry name" value="DNA/RNA polymerases"/>
    <property type="match status" value="1"/>
</dbReference>
<feature type="compositionally biased region" description="Polar residues" evidence="3">
    <location>
        <begin position="1470"/>
        <end position="1482"/>
    </location>
</feature>
<keyword evidence="1" id="KW-0547">Nucleotide-binding</keyword>
<dbReference type="InterPro" id="IPR012337">
    <property type="entry name" value="RNaseH-like_sf"/>
</dbReference>
<dbReference type="InterPro" id="IPR007111">
    <property type="entry name" value="NACHT_NTPase"/>
</dbReference>
<feature type="domain" description="Integrase catalytic" evidence="5">
    <location>
        <begin position="1671"/>
        <end position="1869"/>
    </location>
</feature>
<dbReference type="GO" id="GO:0005524">
    <property type="term" value="F:ATP binding"/>
    <property type="evidence" value="ECO:0007669"/>
    <property type="project" value="UniProtKB-KW"/>
</dbReference>
<dbReference type="Pfam" id="PF13516">
    <property type="entry name" value="LRR_6"/>
    <property type="match status" value="5"/>
</dbReference>
<dbReference type="SUPFAM" id="SSF53098">
    <property type="entry name" value="Ribonuclease H-like"/>
    <property type="match status" value="1"/>
</dbReference>
<comment type="caution">
    <text evidence="6">The sequence shown here is derived from an EMBL/GenBank/DDBJ whole genome shotgun (WGS) entry which is preliminary data.</text>
</comment>
<name>A0A2B4RBG6_STYPI</name>
<dbReference type="Gene3D" id="3.30.420.10">
    <property type="entry name" value="Ribonuclease H-like superfamily/Ribonuclease H"/>
    <property type="match status" value="1"/>
</dbReference>
<dbReference type="InterPro" id="IPR008042">
    <property type="entry name" value="Retrotrans_Pao"/>
</dbReference>
<dbReference type="OrthoDB" id="5984815at2759"/>
<dbReference type="InterPro" id="IPR043502">
    <property type="entry name" value="DNA/RNA_pol_sf"/>
</dbReference>
<dbReference type="STRING" id="50429.A0A2B4RBG6"/>
<evidence type="ECO:0000256" key="2">
    <source>
        <dbReference type="ARBA" id="ARBA00022840"/>
    </source>
</evidence>
<dbReference type="GO" id="GO:0003676">
    <property type="term" value="F:nucleic acid binding"/>
    <property type="evidence" value="ECO:0007669"/>
    <property type="project" value="InterPro"/>
</dbReference>
<dbReference type="EMBL" id="LSMT01000699">
    <property type="protein sequence ID" value="PFX15001.1"/>
    <property type="molecule type" value="Genomic_DNA"/>
</dbReference>
<dbReference type="Gene3D" id="3.30.70.270">
    <property type="match status" value="1"/>
</dbReference>
<feature type="compositionally biased region" description="Basic and acidic residues" evidence="3">
    <location>
        <begin position="456"/>
        <end position="482"/>
    </location>
</feature>
<dbReference type="Gene3D" id="3.10.10.10">
    <property type="entry name" value="HIV Type 1 Reverse Transcriptase, subunit A, domain 1"/>
    <property type="match status" value="1"/>
</dbReference>
<dbReference type="SUPFAM" id="SSF52540">
    <property type="entry name" value="P-loop containing nucleoside triphosphate hydrolases"/>
    <property type="match status" value="1"/>
</dbReference>
<keyword evidence="7" id="KW-1185">Reference proteome</keyword>
<keyword evidence="2" id="KW-0067">ATP-binding</keyword>
<dbReference type="Pfam" id="PF18738">
    <property type="entry name" value="HEPN_DZIP3"/>
    <property type="match status" value="1"/>
</dbReference>
<evidence type="ECO:0000259" key="4">
    <source>
        <dbReference type="PROSITE" id="PS50837"/>
    </source>
</evidence>
<dbReference type="SUPFAM" id="SSF52047">
    <property type="entry name" value="RNI-like"/>
    <property type="match status" value="1"/>
</dbReference>
<feature type="domain" description="NACHT" evidence="4">
    <location>
        <begin position="2057"/>
        <end position="2178"/>
    </location>
</feature>
<evidence type="ECO:0000313" key="7">
    <source>
        <dbReference type="Proteomes" id="UP000225706"/>
    </source>
</evidence>
<dbReference type="SMART" id="SM00368">
    <property type="entry name" value="LRR_RI"/>
    <property type="match status" value="6"/>
</dbReference>
<evidence type="ECO:0000256" key="3">
    <source>
        <dbReference type="SAM" id="MobiDB-lite"/>
    </source>
</evidence>
<feature type="region of interest" description="Disordered" evidence="3">
    <location>
        <begin position="1461"/>
        <end position="1482"/>
    </location>
</feature>
<sequence length="2689" mass="306083">MASAVLPSSTNETFNFARLCRLVVDVGSQALRDTFDAIHPPTSLHLVLTHQPVHAKLQFLKKKRVLNPTQWGKLYPNVPSSVSSADFDIVLLVVLLRNICGLVPPSTGWDSLPPPTDMSKEANIARLKYYRNTVYGHASEASVDDTQFNSYWQDISSAILGLAGAGYGVAISKLKNESMDLETKDHYTQLLKQWKQDDDNIKETDTKENYRRLPKLWRQHEGYIKETGTGVCHKQLLKEKKQFNEMFREMKEQIRQEVQQVESQMQQVESQMQQMESRMQQIKSELQDSQEKFDSSMRNREQIRQEVQQIKSEMQQMKSEMQDSQEKVDSSMRNTEQSRQESQQMKSKIQYLEEKFDSLMVDDTRNGGQNLALAHSHVFCFVNSQEMQSEVLIMSVDGKHNEAMDEEEDRTENLKQQKAKDKSAFTRIKNKLLSLLDEEDYPSRWEVKAKEKRKKLTDEMDRSEVEFSEAHDKAQDNQKEELSSLATDASENTRGRQVEENVLRKSVEKQTLEEQIKREQDSARGKENLEELHHQYRSHLFVDGELQNLRESEFKGLETRKISSNNLEEGRSTPSLVNLKEAGQHDELGSGSLYLSLCKKLTEEMLAHYHRWIHKNGRWQLLETLMEFVIQEAEFQTVASETIHGLSKKGHKKDGGVTFFGNAQKSSGNQRGVGFRPCKVCGDHNGETCVRSRICGINNCENTHNQLLHRDLVAPDRSEEVNSPDRCDVEQGASGGSQVLAESETINEMTLTLPQNPVEQATERSHTTLTSQIVQPRFVALRTLPVFLKNGYRRIKVNALLDDASTKTYLNAYVAAELKLQGHPQSVTVSVLNGQIETFETMPVEVELESLDGNVKVMISAFTADRVTGNMKVIDWGKYAVNCTYLKGIQFPNPGIGPIVDLLIGGDYAELHYSFKDVWGQPREPVARLTPLGWTCTGTVEKSLKYWDGRYQVALPWKQDVSNLPDNYDMALRRLYNTEKRLLKNPEIAAAYTESITQYLEKGYICKVDPAEEKPARKWYLPHFPVVRLDRTTRKTRIVFDASAKFGGISLNDVIYQGPKLQRDLNDVLRRFRRHPVALICDIAEMYLRIEVAPKDRSFQRFVWRSLDQLRKPEEYEFNRVVFGINLSPFQAQFVSQTHAEKYKDELPFSFRDCIKVNVLKKIPIEDRASEVDINKDPLPTVKTLGIRWLPEEDVFTFTATSLEENSQLTKWNFLKRIAILFDPVGFLTPFAIRAKVMMQEMWVAGLEWDELCPRELIHKSQEWFGELEELPAIKIPRCLRFGQEEVLVSETLHTFLDASQDAYGAVVYLRVIYKSGLVSSRLVAAKSRVAPLAATSIPRLELMAAILGVRLTQSISKVYSGALGQAVFWSDSMNVLWWIKGRSRRYKPFVANRVGEIQSLTNPKEWHFVPTKENPADFTTRGMRVSDMAKERKWWSGPDFVQKEESHWAKNQIDTEKVSEATEIKKATPRSSQTGRNNENWTMTSLHEDGQLWRLDPKRFSSWTKLIRIQAWVHRFVDNCRSPNRERGDLNLEKIEDIAVQVIKDAQRKAFPIEYLALQRRELPKKSKLLGLQPWLDEEGQVRCNRRLRYAEFLPQDACFLIILPRKSYVTKLIDKHYHEKDDHAGGTNQLLAALSTRFWIISGREEICEWEKECNECRRRKAKAAKQIMAPLPQIRLRYSLRAFAQTAVDYGGPFITVQARRPRRQKRNLCLFTCLASRAVYVEMAYALDTDAFLNAFYRMVNRRGLPREMLCDNGGNLVGGNRELSDLVKELDQEKIAKSTANQGIKWQSNPPHAPHFGGAHEIMIKGAKRAVYATLGNVDITDEELMTAFTGAEALLNSRPLTYQSANPEDEVPLTPNHFLFGQVGGPFAPDSVDETTFNPKKRWRRVQELVRHIRHRWIREWLPTLNVRRKWLHVGRDIKVDDVVLVMSPTTPRGYWPLGRIVEVYLGKDGHVRIAKVQVGKEELLRPVTKLCHSNCYEHSTEIVDGIRQLYKVREGWLAPFSWCEDFGFSIDDIYTELKVISSKKTVGTVTYRVVRMSEMFNPHEGCEEPRVVLVEGKPGVGKTTFCHKVVFDWATQKRAAKNCFGKFFTILLIKCCEVQSGLWEAIDDQLLPRDVVDYQKKRFFDFIRHNQSKVLLVLDGLDEVSEIKVPMFSEIIQGRVLPKCRVIVTARHEVGVKVRRYCNMLLEVKGFTDEDARRFITKFFQTEKALANRLLVQLHDDRNLQDLAASPLNCTVLCLVLKDFNGRFPQSRSKLYMVMVECILRRYRAKKQLSETREDLVQIYESQLRHLGSIALKGLLEDNLDFDEEELEKHKARDLPGLGFLSFQPGSSKLRPTRRYGFLHRTFQEFFAALNLGCQIIKKEISTDSVAADERYRHQLKEVLPFTFGILAARYEETAENLVRSMATQLNEEEEEHVAGGLAFAFKGINECKNDNSCDEKLARALGACLQIEVIDLSGTRIDKAFAVLLANVLKTGRAVKILKLSGSNAGDYLTATVVEGLKRNASLAQLNLSHNKIGDAGAAALADCLKNNISLAKLDLPNNEIAVAGAAALAECLLTNTSLTELDLGGNNIVDAGAAALSECLKGNKSLTELSLSGNYIGDAGAAALAESLKCNKSLIKLDLSRNEIGGDGFAALAECLTGNMTLTALNVSHNGIGYAGVSALTKHLDDFMSAIGGDVF</sequence>
<dbReference type="Gene3D" id="3.80.10.10">
    <property type="entry name" value="Ribonuclease Inhibitor"/>
    <property type="match status" value="1"/>
</dbReference>
<feature type="compositionally biased region" description="Polar residues" evidence="3">
    <location>
        <begin position="331"/>
        <end position="344"/>
    </location>
</feature>
<feature type="region of interest" description="Disordered" evidence="3">
    <location>
        <begin position="506"/>
        <end position="525"/>
    </location>
</feature>
<evidence type="ECO:0000256" key="1">
    <source>
        <dbReference type="ARBA" id="ARBA00022741"/>
    </source>
</evidence>
<accession>A0A2B4RBG6</accession>
<dbReference type="Gene3D" id="1.10.287.950">
    <property type="entry name" value="Methyl-accepting chemotaxis protein"/>
    <property type="match status" value="1"/>
</dbReference>
<dbReference type="InterPro" id="IPR027417">
    <property type="entry name" value="P-loop_NTPase"/>
</dbReference>